<sequence length="111" mass="13371">MLRRKRRGIKPSARIKLYRLDHTFHRSIAKATNNKWLYRETELILDNYLRFENKSVYNNSIDAQTVFNEHLAIAEAIKKNNPDKAKRMIRKHLINSYKRTLNKIFNDEDIL</sequence>
<dbReference type="PANTHER" id="PTHR43537:SF24">
    <property type="entry name" value="GLUCONATE OPERON TRANSCRIPTIONAL REPRESSOR"/>
    <property type="match status" value="1"/>
</dbReference>
<keyword evidence="3" id="KW-0804">Transcription</keyword>
<reference evidence="5 6" key="1">
    <citation type="submission" date="2018-08" db="EMBL/GenBank/DDBJ databases">
        <authorList>
            <person name="Clegg S.R."/>
            <person name="Carter S.D."/>
            <person name="Radford A.D."/>
            <person name="Darby A."/>
            <person name="Hall N."/>
            <person name="Birtles R."/>
            <person name="Evans N.J."/>
        </authorList>
    </citation>
    <scope>NUCLEOTIDE SEQUENCE [LARGE SCALE GENOMIC DNA]</scope>
    <source>
        <strain evidence="5 6">ATCC 700293</strain>
    </source>
</reference>
<proteinExistence type="predicted"/>
<evidence type="ECO:0000259" key="4">
    <source>
        <dbReference type="Pfam" id="PF07729"/>
    </source>
</evidence>
<evidence type="ECO:0000313" key="6">
    <source>
        <dbReference type="Proteomes" id="UP000663454"/>
    </source>
</evidence>
<name>A0ABX7LY75_TREMD</name>
<organism evidence="5 6">
    <name type="scientific">Treponema medium</name>
    <dbReference type="NCBI Taxonomy" id="58231"/>
    <lineage>
        <taxon>Bacteria</taxon>
        <taxon>Pseudomonadati</taxon>
        <taxon>Spirochaetota</taxon>
        <taxon>Spirochaetia</taxon>
        <taxon>Spirochaetales</taxon>
        <taxon>Treponemataceae</taxon>
        <taxon>Treponema</taxon>
    </lineage>
</organism>
<dbReference type="InterPro" id="IPR011711">
    <property type="entry name" value="GntR_C"/>
</dbReference>
<evidence type="ECO:0000256" key="2">
    <source>
        <dbReference type="ARBA" id="ARBA00023125"/>
    </source>
</evidence>
<dbReference type="EMBL" id="CP031393">
    <property type="protein sequence ID" value="QSH97940.1"/>
    <property type="molecule type" value="Genomic_DNA"/>
</dbReference>
<keyword evidence="1" id="KW-0805">Transcription regulation</keyword>
<dbReference type="Pfam" id="PF07729">
    <property type="entry name" value="FCD"/>
    <property type="match status" value="1"/>
</dbReference>
<feature type="domain" description="GntR C-terminal" evidence="4">
    <location>
        <begin position="5"/>
        <end position="93"/>
    </location>
</feature>
<protein>
    <submittedName>
        <fullName evidence="5">FadR family transcriptional regulator</fullName>
    </submittedName>
</protein>
<keyword evidence="6" id="KW-1185">Reference proteome</keyword>
<dbReference type="InterPro" id="IPR008920">
    <property type="entry name" value="TF_FadR/GntR_C"/>
</dbReference>
<keyword evidence="2" id="KW-0238">DNA-binding</keyword>
<evidence type="ECO:0000313" key="5">
    <source>
        <dbReference type="EMBL" id="QSH97940.1"/>
    </source>
</evidence>
<dbReference type="Gene3D" id="1.20.120.530">
    <property type="entry name" value="GntR ligand-binding domain-like"/>
    <property type="match status" value="1"/>
</dbReference>
<dbReference type="PANTHER" id="PTHR43537">
    <property type="entry name" value="TRANSCRIPTIONAL REGULATOR, GNTR FAMILY"/>
    <property type="match status" value="1"/>
</dbReference>
<evidence type="ECO:0000256" key="3">
    <source>
        <dbReference type="ARBA" id="ARBA00023163"/>
    </source>
</evidence>
<evidence type="ECO:0000256" key="1">
    <source>
        <dbReference type="ARBA" id="ARBA00023015"/>
    </source>
</evidence>
<dbReference type="Proteomes" id="UP000663454">
    <property type="component" value="Chromosome"/>
</dbReference>
<accession>A0ABX7LY75</accession>
<dbReference type="SUPFAM" id="SSF48008">
    <property type="entry name" value="GntR ligand-binding domain-like"/>
    <property type="match status" value="1"/>
</dbReference>
<gene>
    <name evidence="5" type="ORF">DWB79_09310</name>
</gene>